<dbReference type="PANTHER" id="PTHR33376:SF15">
    <property type="entry name" value="BLL6794 PROTEIN"/>
    <property type="match status" value="1"/>
</dbReference>
<evidence type="ECO:0000256" key="2">
    <source>
        <dbReference type="SAM" id="SignalP"/>
    </source>
</evidence>
<dbReference type="GO" id="GO:0055085">
    <property type="term" value="P:transmembrane transport"/>
    <property type="evidence" value="ECO:0007669"/>
    <property type="project" value="InterPro"/>
</dbReference>
<dbReference type="Proteomes" id="UP000530571">
    <property type="component" value="Unassembled WGS sequence"/>
</dbReference>
<gene>
    <name evidence="3" type="ORF">GGR30_004075</name>
</gene>
<reference evidence="3 4" key="1">
    <citation type="submission" date="2020-08" db="EMBL/GenBank/DDBJ databases">
        <title>Genomic Encyclopedia of Type Strains, Phase IV (KMG-IV): sequencing the most valuable type-strain genomes for metagenomic binning, comparative biology and taxonomic classification.</title>
        <authorList>
            <person name="Goeker M."/>
        </authorList>
    </citation>
    <scope>NUCLEOTIDE SEQUENCE [LARGE SCALE GENOMIC DNA]</scope>
    <source>
        <strain evidence="3 4">DSM 28101</strain>
    </source>
</reference>
<dbReference type="InterPro" id="IPR006311">
    <property type="entry name" value="TAT_signal"/>
</dbReference>
<dbReference type="Gene3D" id="3.40.190.170">
    <property type="entry name" value="Bacterial extracellular solute-binding protein, family 7"/>
    <property type="match status" value="1"/>
</dbReference>
<sequence>MTDKLKMTRRTALAALGTALAAPVFLRQAHAAEVTLKLHHFLPAMAPVQRNVFEPWAKEIAEASNGAIEVQIFPAMQLGGKAPQLVDQARQGIVDIAWTLPAYTPDRFPVGETLSLPFMVTDAEKTSVAMDTLMREYGQNEYKGMKPLAFHTHAGGKLHTREKAITSTADMAGMRLRAPSQSTGAMLSDLGAEVVFFPVTEMVVGLSNGVIDGCCLPFEVVPAYKLQELTSYSAMPAPGNRGIYTNTFSLVMNERAYEAMPDDARKVIDAHSGPALSKRLGASFDMAEAHGEKIVRENGNTIVEIPSGVIAEWRKASEPITANWQKKLDDKGYDGAAILKRANELLDQG</sequence>
<dbReference type="RefSeq" id="WP_210288120.1">
    <property type="nucleotide sequence ID" value="NZ_JACIDZ010000017.1"/>
</dbReference>
<protein>
    <submittedName>
        <fullName evidence="3">TRAP-type C4-dicarboxylate transport system substrate-binding protein</fullName>
    </submittedName>
</protein>
<comment type="caution">
    <text evidence="3">The sequence shown here is derived from an EMBL/GenBank/DDBJ whole genome shotgun (WGS) entry which is preliminary data.</text>
</comment>
<name>A0A7W6PD64_9HYPH</name>
<feature type="chain" id="PRO_5030946748" evidence="2">
    <location>
        <begin position="32"/>
        <end position="349"/>
    </location>
</feature>
<dbReference type="InterPro" id="IPR018389">
    <property type="entry name" value="DctP_fam"/>
</dbReference>
<feature type="signal peptide" evidence="2">
    <location>
        <begin position="1"/>
        <end position="31"/>
    </location>
</feature>
<evidence type="ECO:0000256" key="1">
    <source>
        <dbReference type="ARBA" id="ARBA00022729"/>
    </source>
</evidence>
<dbReference type="PANTHER" id="PTHR33376">
    <property type="match status" value="1"/>
</dbReference>
<dbReference type="InterPro" id="IPR038404">
    <property type="entry name" value="TRAP_DctP_sf"/>
</dbReference>
<dbReference type="PROSITE" id="PS51318">
    <property type="entry name" value="TAT"/>
    <property type="match status" value="1"/>
</dbReference>
<keyword evidence="4" id="KW-1185">Reference proteome</keyword>
<dbReference type="Pfam" id="PF03480">
    <property type="entry name" value="DctP"/>
    <property type="match status" value="1"/>
</dbReference>
<evidence type="ECO:0000313" key="4">
    <source>
        <dbReference type="Proteomes" id="UP000530571"/>
    </source>
</evidence>
<proteinExistence type="predicted"/>
<dbReference type="AlphaFoldDB" id="A0A7W6PD64"/>
<evidence type="ECO:0000313" key="3">
    <source>
        <dbReference type="EMBL" id="MBB4124122.1"/>
    </source>
</evidence>
<accession>A0A7W6PD64</accession>
<dbReference type="CDD" id="cd13665">
    <property type="entry name" value="PBP2_TRAP_Dctp3_4"/>
    <property type="match status" value="1"/>
</dbReference>
<dbReference type="SUPFAM" id="SSF53850">
    <property type="entry name" value="Periplasmic binding protein-like II"/>
    <property type="match status" value="1"/>
</dbReference>
<dbReference type="EMBL" id="JACIDZ010000017">
    <property type="protein sequence ID" value="MBB4124122.1"/>
    <property type="molecule type" value="Genomic_DNA"/>
</dbReference>
<keyword evidence="1 2" id="KW-0732">Signal</keyword>
<dbReference type="NCBIfam" id="NF037995">
    <property type="entry name" value="TRAP_S1"/>
    <property type="match status" value="1"/>
</dbReference>
<organism evidence="3 4">
    <name type="scientific">Martelella radicis</name>
    <dbReference type="NCBI Taxonomy" id="1397476"/>
    <lineage>
        <taxon>Bacteria</taxon>
        <taxon>Pseudomonadati</taxon>
        <taxon>Pseudomonadota</taxon>
        <taxon>Alphaproteobacteria</taxon>
        <taxon>Hyphomicrobiales</taxon>
        <taxon>Aurantimonadaceae</taxon>
        <taxon>Martelella</taxon>
    </lineage>
</organism>